<feature type="transmembrane region" description="Helical" evidence="5">
    <location>
        <begin position="7"/>
        <end position="28"/>
    </location>
</feature>
<feature type="transmembrane region" description="Helical" evidence="5">
    <location>
        <begin position="93"/>
        <end position="113"/>
    </location>
</feature>
<keyword evidence="2 5" id="KW-0812">Transmembrane</keyword>
<gene>
    <name evidence="6" type="ORF">ACFFGT_08710</name>
</gene>
<dbReference type="Proteomes" id="UP001589828">
    <property type="component" value="Unassembled WGS sequence"/>
</dbReference>
<evidence type="ECO:0000256" key="4">
    <source>
        <dbReference type="ARBA" id="ARBA00023136"/>
    </source>
</evidence>
<evidence type="ECO:0000256" key="2">
    <source>
        <dbReference type="ARBA" id="ARBA00022692"/>
    </source>
</evidence>
<keyword evidence="3 5" id="KW-1133">Transmembrane helix</keyword>
<protein>
    <submittedName>
        <fullName evidence="6">DoxX family protein</fullName>
    </submittedName>
</protein>
<evidence type="ECO:0000256" key="3">
    <source>
        <dbReference type="ARBA" id="ARBA00022989"/>
    </source>
</evidence>
<accession>A0ABV6L476</accession>
<dbReference type="Pfam" id="PF13564">
    <property type="entry name" value="DoxX_2"/>
    <property type="match status" value="1"/>
</dbReference>
<dbReference type="RefSeq" id="WP_377022131.1">
    <property type="nucleotide sequence ID" value="NZ_JBHLTS010000020.1"/>
</dbReference>
<evidence type="ECO:0000313" key="7">
    <source>
        <dbReference type="Proteomes" id="UP001589828"/>
    </source>
</evidence>
<feature type="transmembrane region" description="Helical" evidence="5">
    <location>
        <begin position="43"/>
        <end position="63"/>
    </location>
</feature>
<evidence type="ECO:0000256" key="5">
    <source>
        <dbReference type="SAM" id="Phobius"/>
    </source>
</evidence>
<proteinExistence type="predicted"/>
<keyword evidence="4 5" id="KW-0472">Membrane</keyword>
<feature type="transmembrane region" description="Helical" evidence="5">
    <location>
        <begin position="70"/>
        <end position="87"/>
    </location>
</feature>
<comment type="subcellular location">
    <subcellularLocation>
        <location evidence="1">Membrane</location>
        <topology evidence="1">Multi-pass membrane protein</topology>
    </subcellularLocation>
</comment>
<comment type="caution">
    <text evidence="6">The sequence shown here is derived from an EMBL/GenBank/DDBJ whole genome shotgun (WGS) entry which is preliminary data.</text>
</comment>
<evidence type="ECO:0000256" key="1">
    <source>
        <dbReference type="ARBA" id="ARBA00004141"/>
    </source>
</evidence>
<sequence length="126" mass="14450">MNNNKKTGYWFVRGFISFFMLFSAYFSYSHARDLQILGFPDYFRIELVTAKVIGAIVLLVPRVPVRIKEWVYAGFIIAMVSALIAHICSHDPASKVVFVSVDLVLILLSIRFVSRRDYAEIVNPKM</sequence>
<keyword evidence="7" id="KW-1185">Reference proteome</keyword>
<name>A0ABV6L476_9SPHI</name>
<dbReference type="InterPro" id="IPR032808">
    <property type="entry name" value="DoxX"/>
</dbReference>
<reference evidence="6 7" key="1">
    <citation type="submission" date="2024-09" db="EMBL/GenBank/DDBJ databases">
        <authorList>
            <person name="Sun Q."/>
            <person name="Mori K."/>
        </authorList>
    </citation>
    <scope>NUCLEOTIDE SEQUENCE [LARGE SCALE GENOMIC DNA]</scope>
    <source>
        <strain evidence="6 7">NCAIM B.02415</strain>
    </source>
</reference>
<dbReference type="EMBL" id="JBHLTS010000020">
    <property type="protein sequence ID" value="MFC0514278.1"/>
    <property type="molecule type" value="Genomic_DNA"/>
</dbReference>
<organism evidence="6 7">
    <name type="scientific">Mucilaginibacter angelicae</name>
    <dbReference type="NCBI Taxonomy" id="869718"/>
    <lineage>
        <taxon>Bacteria</taxon>
        <taxon>Pseudomonadati</taxon>
        <taxon>Bacteroidota</taxon>
        <taxon>Sphingobacteriia</taxon>
        <taxon>Sphingobacteriales</taxon>
        <taxon>Sphingobacteriaceae</taxon>
        <taxon>Mucilaginibacter</taxon>
    </lineage>
</organism>
<evidence type="ECO:0000313" key="6">
    <source>
        <dbReference type="EMBL" id="MFC0514278.1"/>
    </source>
</evidence>